<proteinExistence type="predicted"/>
<evidence type="ECO:0000256" key="4">
    <source>
        <dbReference type="ARBA" id="ARBA00022884"/>
    </source>
</evidence>
<dbReference type="AlphaFoldDB" id="A0A1K0G7Q7"/>
<dbReference type="SMART" id="SM00360">
    <property type="entry name" value="RRM"/>
    <property type="match status" value="1"/>
</dbReference>
<evidence type="ECO:0000313" key="10">
    <source>
        <dbReference type="EMBL" id="SYW73763.1"/>
    </source>
</evidence>
<protein>
    <submittedName>
        <fullName evidence="9">Related to Y14, exon junction complex</fullName>
    </submittedName>
</protein>
<dbReference type="InterPro" id="IPR008111">
    <property type="entry name" value="RNA-bd_8"/>
</dbReference>
<evidence type="ECO:0000313" key="12">
    <source>
        <dbReference type="Proteomes" id="UP000658997"/>
    </source>
</evidence>
<evidence type="ECO:0000256" key="3">
    <source>
        <dbReference type="ARBA" id="ARBA00022490"/>
    </source>
</evidence>
<dbReference type="InterPro" id="IPR033744">
    <property type="entry name" value="RRM_RBM8"/>
</dbReference>
<name>A0A1K0G7Q7_9BASI</name>
<evidence type="ECO:0000256" key="1">
    <source>
        <dbReference type="ARBA" id="ARBA00004123"/>
    </source>
</evidence>
<reference evidence="11" key="1">
    <citation type="submission" date="2016-04" db="EMBL/GenBank/DDBJ databases">
        <authorList>
            <person name="Guldener U."/>
            <person name="Guldener U."/>
        </authorList>
    </citation>
    <scope>NUCLEOTIDE SEQUENCE [LARGE SCALE GENOMIC DNA]</scope>
    <source>
        <strain evidence="11">UB2112</strain>
    </source>
</reference>
<dbReference type="GO" id="GO:0003729">
    <property type="term" value="F:mRNA binding"/>
    <property type="evidence" value="ECO:0007669"/>
    <property type="project" value="InterPro"/>
</dbReference>
<organism evidence="9 11">
    <name type="scientific">Ustilago bromivora</name>
    <dbReference type="NCBI Taxonomy" id="307758"/>
    <lineage>
        <taxon>Eukaryota</taxon>
        <taxon>Fungi</taxon>
        <taxon>Dikarya</taxon>
        <taxon>Basidiomycota</taxon>
        <taxon>Ustilaginomycotina</taxon>
        <taxon>Ustilaginomycetes</taxon>
        <taxon>Ustilaginales</taxon>
        <taxon>Ustilaginaceae</taxon>
        <taxon>Ustilago</taxon>
    </lineage>
</organism>
<evidence type="ECO:0000256" key="6">
    <source>
        <dbReference type="PROSITE-ProRule" id="PRU00176"/>
    </source>
</evidence>
<dbReference type="InterPro" id="IPR035979">
    <property type="entry name" value="RBD_domain_sf"/>
</dbReference>
<dbReference type="EMBL" id="LT558127">
    <property type="protein sequence ID" value="SAM83729.1"/>
    <property type="molecule type" value="Genomic_DNA"/>
</dbReference>
<dbReference type="EMBL" id="ULHB01000001">
    <property type="protein sequence ID" value="SYW73763.1"/>
    <property type="molecule type" value="Genomic_DNA"/>
</dbReference>
<dbReference type="CDD" id="cd12324">
    <property type="entry name" value="RRM_RBM8"/>
    <property type="match status" value="1"/>
</dbReference>
<dbReference type="GO" id="GO:0005737">
    <property type="term" value="C:cytoplasm"/>
    <property type="evidence" value="ECO:0007669"/>
    <property type="project" value="UniProtKB-SubCell"/>
</dbReference>
<dbReference type="GO" id="GO:0006396">
    <property type="term" value="P:RNA processing"/>
    <property type="evidence" value="ECO:0007669"/>
    <property type="project" value="InterPro"/>
</dbReference>
<feature type="compositionally biased region" description="Acidic residues" evidence="7">
    <location>
        <begin position="17"/>
        <end position="26"/>
    </location>
</feature>
<dbReference type="GO" id="GO:0005634">
    <property type="term" value="C:nucleus"/>
    <property type="evidence" value="ECO:0007669"/>
    <property type="project" value="UniProtKB-SubCell"/>
</dbReference>
<keyword evidence="12" id="KW-1185">Reference proteome</keyword>
<evidence type="ECO:0000256" key="7">
    <source>
        <dbReference type="SAM" id="MobiDB-lite"/>
    </source>
</evidence>
<feature type="region of interest" description="Disordered" evidence="7">
    <location>
        <begin position="155"/>
        <end position="181"/>
    </location>
</feature>
<dbReference type="Pfam" id="PF00076">
    <property type="entry name" value="RRM_1"/>
    <property type="match status" value="1"/>
</dbReference>
<reference evidence="10" key="3">
    <citation type="submission" date="2018-08" db="EMBL/GenBank/DDBJ databases">
        <authorList>
            <person name="Guldener U."/>
        </authorList>
    </citation>
    <scope>NUCLEOTIDE SEQUENCE</scope>
    <source>
        <strain evidence="10">UB2</strain>
    </source>
</reference>
<reference evidence="9" key="2">
    <citation type="submission" date="2016-04" db="EMBL/GenBank/DDBJ databases">
        <authorList>
            <person name="Evans L.H."/>
            <person name="Alamgir A."/>
            <person name="Owens N."/>
            <person name="Weber N.D."/>
            <person name="Virtaneva K."/>
            <person name="Barbian K."/>
            <person name="Babar A."/>
            <person name="Rosenke K."/>
        </authorList>
    </citation>
    <scope>NUCLEOTIDE SEQUENCE</scope>
    <source>
        <strain evidence="9">UB2112</strain>
    </source>
</reference>
<dbReference type="Gene3D" id="3.30.70.330">
    <property type="match status" value="1"/>
</dbReference>
<dbReference type="SUPFAM" id="SSF54928">
    <property type="entry name" value="RNA-binding domain, RBD"/>
    <property type="match status" value="1"/>
</dbReference>
<keyword evidence="5" id="KW-0539">Nucleus</keyword>
<evidence type="ECO:0000256" key="2">
    <source>
        <dbReference type="ARBA" id="ARBA00004496"/>
    </source>
</evidence>
<dbReference type="Proteomes" id="UP000179920">
    <property type="component" value="Chromosome XI"/>
</dbReference>
<evidence type="ECO:0000259" key="8">
    <source>
        <dbReference type="PROSITE" id="PS50102"/>
    </source>
</evidence>
<accession>A0A1K0G7Q7</accession>
<sequence length="181" mass="19900">MPAEDDVNIDDDRASVDVDDVEMDDDPNVKRRGRGFDPCGNGPASEGVKAGRFETLDETTDSSARAVKSVEGWVIVVTNVNEEATEEEVIDKFIDFGKIKSCHLNLDRRTGYVKGYALLEFDTQEEAQEAIQACKDGITLLEEELKADFAFVKPPAGAISGRSSGQRRANTDRDRSRSPGR</sequence>
<dbReference type="PRINTS" id="PR01738">
    <property type="entry name" value="RNABINDINGM8"/>
</dbReference>
<comment type="subcellular location">
    <subcellularLocation>
        <location evidence="2">Cytoplasm</location>
    </subcellularLocation>
    <subcellularLocation>
        <location evidence="1">Nucleus</location>
    </subcellularLocation>
</comment>
<dbReference type="InterPro" id="IPR012677">
    <property type="entry name" value="Nucleotide-bd_a/b_plait_sf"/>
</dbReference>
<keyword evidence="3" id="KW-0963">Cytoplasm</keyword>
<dbReference type="OrthoDB" id="15688at2759"/>
<feature type="compositionally biased region" description="Basic and acidic residues" evidence="7">
    <location>
        <begin position="169"/>
        <end position="181"/>
    </location>
</feature>
<feature type="domain" description="RRM" evidence="8">
    <location>
        <begin position="73"/>
        <end position="152"/>
    </location>
</feature>
<keyword evidence="4 6" id="KW-0694">RNA-binding</keyword>
<evidence type="ECO:0000256" key="5">
    <source>
        <dbReference type="ARBA" id="ARBA00023242"/>
    </source>
</evidence>
<feature type="region of interest" description="Disordered" evidence="7">
    <location>
        <begin position="1"/>
        <end position="48"/>
    </location>
</feature>
<evidence type="ECO:0000313" key="9">
    <source>
        <dbReference type="EMBL" id="SAM83729.1"/>
    </source>
</evidence>
<dbReference type="Proteomes" id="UP000658997">
    <property type="component" value="Unassembled WGS sequence"/>
</dbReference>
<evidence type="ECO:0000313" key="11">
    <source>
        <dbReference type="Proteomes" id="UP000179920"/>
    </source>
</evidence>
<dbReference type="PROSITE" id="PS50102">
    <property type="entry name" value="RRM"/>
    <property type="match status" value="1"/>
</dbReference>
<dbReference type="InterPro" id="IPR000504">
    <property type="entry name" value="RRM_dom"/>
</dbReference>
<dbReference type="PANTHER" id="PTHR45894">
    <property type="entry name" value="RNA-BINDING PROTEIN 8A"/>
    <property type="match status" value="1"/>
</dbReference>
<gene>
    <name evidence="10" type="ORF">UBRO2_00038</name>
    <name evidence="9" type="ORF">UBRO_06564</name>
</gene>